<evidence type="ECO:0000313" key="3">
    <source>
        <dbReference type="Proteomes" id="UP001501725"/>
    </source>
</evidence>
<gene>
    <name evidence="2" type="ORF">GCM10023184_19770</name>
</gene>
<keyword evidence="1" id="KW-0472">Membrane</keyword>
<keyword evidence="1" id="KW-1133">Transmembrane helix</keyword>
<dbReference type="Proteomes" id="UP001501725">
    <property type="component" value="Unassembled WGS sequence"/>
</dbReference>
<feature type="transmembrane region" description="Helical" evidence="1">
    <location>
        <begin position="91"/>
        <end position="110"/>
    </location>
</feature>
<evidence type="ECO:0000256" key="1">
    <source>
        <dbReference type="SAM" id="Phobius"/>
    </source>
</evidence>
<accession>A0ABP8GT27</accession>
<proteinExistence type="predicted"/>
<organism evidence="2 3">
    <name type="scientific">Flaviaesturariibacter amylovorans</name>
    <dbReference type="NCBI Taxonomy" id="1084520"/>
    <lineage>
        <taxon>Bacteria</taxon>
        <taxon>Pseudomonadati</taxon>
        <taxon>Bacteroidota</taxon>
        <taxon>Chitinophagia</taxon>
        <taxon>Chitinophagales</taxon>
        <taxon>Chitinophagaceae</taxon>
        <taxon>Flaviaestuariibacter</taxon>
    </lineage>
</organism>
<name>A0ABP8GT27_9BACT</name>
<protein>
    <submittedName>
        <fullName evidence="2">Uncharacterized protein</fullName>
    </submittedName>
</protein>
<dbReference type="EMBL" id="BAABGY010000007">
    <property type="protein sequence ID" value="GAA4329313.1"/>
    <property type="molecule type" value="Genomic_DNA"/>
</dbReference>
<keyword evidence="1" id="KW-0812">Transmembrane</keyword>
<feature type="transmembrane region" description="Helical" evidence="1">
    <location>
        <begin position="50"/>
        <end position="70"/>
    </location>
</feature>
<comment type="caution">
    <text evidence="2">The sequence shown here is derived from an EMBL/GenBank/DDBJ whole genome shotgun (WGS) entry which is preliminary data.</text>
</comment>
<reference evidence="3" key="1">
    <citation type="journal article" date="2019" name="Int. J. Syst. Evol. Microbiol.">
        <title>The Global Catalogue of Microorganisms (GCM) 10K type strain sequencing project: providing services to taxonomists for standard genome sequencing and annotation.</title>
        <authorList>
            <consortium name="The Broad Institute Genomics Platform"/>
            <consortium name="The Broad Institute Genome Sequencing Center for Infectious Disease"/>
            <person name="Wu L."/>
            <person name="Ma J."/>
        </authorList>
    </citation>
    <scope>NUCLEOTIDE SEQUENCE [LARGE SCALE GENOMIC DNA]</scope>
    <source>
        <strain evidence="3">JCM 17919</strain>
    </source>
</reference>
<keyword evidence="3" id="KW-1185">Reference proteome</keyword>
<feature type="transmembrane region" description="Helical" evidence="1">
    <location>
        <begin position="21"/>
        <end position="38"/>
    </location>
</feature>
<evidence type="ECO:0000313" key="2">
    <source>
        <dbReference type="EMBL" id="GAA4329313.1"/>
    </source>
</evidence>
<sequence>MGHSVKVKQQRSQKGNGSGKTQYALLILVILLFVVYRLSVRIHQVGGSNLYRALVFFIPVATGLLLLGYWQRNALLKSFDGLNWFEKIVMAFLQLAKGAVVSYLVVGFPIEVAWDLVNRSVTGGRPTETLECPVESFSTSKNPKIWYRFQGGLEQVPMVNSWRELYEDESPEGHFIVLKARPALLGTWLVEDWDLQSHR</sequence>